<comment type="caution">
    <text evidence="2">The sequence shown here is derived from an EMBL/GenBank/DDBJ whole genome shotgun (WGS) entry which is preliminary data.</text>
</comment>
<dbReference type="AlphaFoldDB" id="A0A8H7A6B5"/>
<feature type="compositionally biased region" description="Polar residues" evidence="1">
    <location>
        <begin position="1"/>
        <end position="17"/>
    </location>
</feature>
<name>A0A8H7A6B5_PLEOS</name>
<dbReference type="Proteomes" id="UP000623687">
    <property type="component" value="Unassembled WGS sequence"/>
</dbReference>
<dbReference type="EMBL" id="JACETU010000001">
    <property type="protein sequence ID" value="KAF7440806.1"/>
    <property type="molecule type" value="Genomic_DNA"/>
</dbReference>
<evidence type="ECO:0000313" key="2">
    <source>
        <dbReference type="EMBL" id="KAF7440806.1"/>
    </source>
</evidence>
<dbReference type="GeneID" id="59370995"/>
<accession>A0A8H7A6B5</accession>
<evidence type="ECO:0000313" key="3">
    <source>
        <dbReference type="Proteomes" id="UP000623687"/>
    </source>
</evidence>
<dbReference type="VEuPathDB" id="FungiDB:PC9H_001154"/>
<feature type="region of interest" description="Disordered" evidence="1">
    <location>
        <begin position="1"/>
        <end position="27"/>
    </location>
</feature>
<organism evidence="2 3">
    <name type="scientific">Pleurotus ostreatus</name>
    <name type="common">Oyster mushroom</name>
    <name type="synonym">White-rot fungus</name>
    <dbReference type="NCBI Taxonomy" id="5322"/>
    <lineage>
        <taxon>Eukaryota</taxon>
        <taxon>Fungi</taxon>
        <taxon>Dikarya</taxon>
        <taxon>Basidiomycota</taxon>
        <taxon>Agaricomycotina</taxon>
        <taxon>Agaricomycetes</taxon>
        <taxon>Agaricomycetidae</taxon>
        <taxon>Agaricales</taxon>
        <taxon>Pleurotineae</taxon>
        <taxon>Pleurotaceae</taxon>
        <taxon>Pleurotus</taxon>
    </lineage>
</organism>
<reference evidence="2" key="1">
    <citation type="submission" date="2019-07" db="EMBL/GenBank/DDBJ databases">
        <authorList>
            <person name="Palmer J.M."/>
        </authorList>
    </citation>
    <scope>NUCLEOTIDE SEQUENCE</scope>
    <source>
        <strain evidence="2">PC9</strain>
    </source>
</reference>
<keyword evidence="3" id="KW-1185">Reference proteome</keyword>
<protein>
    <submittedName>
        <fullName evidence="2">Uncharacterized protein</fullName>
    </submittedName>
</protein>
<proteinExistence type="predicted"/>
<evidence type="ECO:0000256" key="1">
    <source>
        <dbReference type="SAM" id="MobiDB-lite"/>
    </source>
</evidence>
<sequence>MAAAISTPTTTSYQASTPLPPIPTTHSPRFAHGKALLRLQLHTLTVLKETIDERDEPVPVLQEGDQDLAIVVEVDEIVVPRFDEDLMVVEEQNGEGVLERERRGFIRRAIEGLYFTFERVFGGF</sequence>
<dbReference type="RefSeq" id="XP_036636650.1">
    <property type="nucleotide sequence ID" value="XM_036770805.1"/>
</dbReference>
<gene>
    <name evidence="2" type="ORF">PC9H_001154</name>
</gene>